<dbReference type="HOGENOM" id="CLU_2069342_0_0_7"/>
<dbReference type="STRING" id="694327.DFW101_2075"/>
<keyword evidence="1" id="KW-0732">Signal</keyword>
<protein>
    <recommendedName>
        <fullName evidence="4">Lipoprotein</fullName>
    </recommendedName>
</protein>
<dbReference type="EMBL" id="CM001368">
    <property type="protein sequence ID" value="EHJ48081.1"/>
    <property type="molecule type" value="Genomic_DNA"/>
</dbReference>
<dbReference type="AlphaFoldDB" id="G7Q867"/>
<dbReference type="OrthoDB" id="5456996at2"/>
<gene>
    <name evidence="2" type="ORF">DFW101_2075</name>
</gene>
<feature type="signal peptide" evidence="1">
    <location>
        <begin position="1"/>
        <end position="19"/>
    </location>
</feature>
<accession>G7Q867</accession>
<evidence type="ECO:0008006" key="4">
    <source>
        <dbReference type="Google" id="ProtNLM"/>
    </source>
</evidence>
<organism evidence="2 3">
    <name type="scientific">Solidesulfovibrio carbinoliphilus subsp. oakridgensis</name>
    <dbReference type="NCBI Taxonomy" id="694327"/>
    <lineage>
        <taxon>Bacteria</taxon>
        <taxon>Pseudomonadati</taxon>
        <taxon>Thermodesulfobacteriota</taxon>
        <taxon>Desulfovibrionia</taxon>
        <taxon>Desulfovibrionales</taxon>
        <taxon>Desulfovibrionaceae</taxon>
        <taxon>Solidesulfovibrio</taxon>
    </lineage>
</organism>
<dbReference type="RefSeq" id="WP_009181464.1">
    <property type="nucleotide sequence ID" value="NZ_CM001368.1"/>
</dbReference>
<evidence type="ECO:0000256" key="1">
    <source>
        <dbReference type="SAM" id="SignalP"/>
    </source>
</evidence>
<feature type="chain" id="PRO_5003503509" description="Lipoprotein" evidence="1">
    <location>
        <begin position="20"/>
        <end position="118"/>
    </location>
</feature>
<reference evidence="3" key="1">
    <citation type="journal article" date="2015" name="Genome Announc.">
        <title>High-Quality Draft Genome Sequence of Desulfovibrio carbinoliphilus FW-101-2B, an Organic Acid-Oxidizing Sulfate-Reducing Bacterium Isolated from Uranium(VI)-Contaminated Groundwater.</title>
        <authorList>
            <person name="Ramsay B.D."/>
            <person name="Hwang C."/>
            <person name="Woo H.L."/>
            <person name="Carroll S.L."/>
            <person name="Lucas S."/>
            <person name="Han J."/>
            <person name="Lapidus A.L."/>
            <person name="Cheng J.F."/>
            <person name="Goodwin L.A."/>
            <person name="Pitluck S."/>
            <person name="Peters L."/>
            <person name="Chertkov O."/>
            <person name="Held B."/>
            <person name="Detter J.C."/>
            <person name="Han C.S."/>
            <person name="Tapia R."/>
            <person name="Land M.L."/>
            <person name="Hauser L.J."/>
            <person name="Kyrpides N.C."/>
            <person name="Ivanova N.N."/>
            <person name="Mikhailova N."/>
            <person name="Pagani I."/>
            <person name="Woyke T."/>
            <person name="Arkin A.P."/>
            <person name="Dehal P."/>
            <person name="Chivian D."/>
            <person name="Criddle C.S."/>
            <person name="Wu W."/>
            <person name="Chakraborty R."/>
            <person name="Hazen T.C."/>
            <person name="Fields M.W."/>
        </authorList>
    </citation>
    <scope>NUCLEOTIDE SEQUENCE [LARGE SCALE GENOMIC DNA]</scope>
    <source>
        <strain evidence="3">FW-101-2B</strain>
    </source>
</reference>
<proteinExistence type="predicted"/>
<dbReference type="Proteomes" id="UP000004662">
    <property type="component" value="Chromosome"/>
</dbReference>
<dbReference type="PROSITE" id="PS51257">
    <property type="entry name" value="PROKAR_LIPOPROTEIN"/>
    <property type="match status" value="1"/>
</dbReference>
<evidence type="ECO:0000313" key="2">
    <source>
        <dbReference type="EMBL" id="EHJ48081.1"/>
    </source>
</evidence>
<dbReference type="eggNOG" id="ENOG50317Y1">
    <property type="taxonomic scope" value="Bacteria"/>
</dbReference>
<keyword evidence="3" id="KW-1185">Reference proteome</keyword>
<name>G7Q867_9BACT</name>
<evidence type="ECO:0000313" key="3">
    <source>
        <dbReference type="Proteomes" id="UP000004662"/>
    </source>
</evidence>
<sequence>MRTPILAALCLAAVLGAGAGCSRSTGGGEARYLALFASAWQKCHTLGLYEVRVEAVTPLPDGAKRVVVRYLFDNGMVPDQGRAAMLVNAEGRLASDCVLDLAAGICLCGAGKDWHDGP</sequence>